<evidence type="ECO:0000256" key="9">
    <source>
        <dbReference type="SAM" id="Phobius"/>
    </source>
</evidence>
<keyword evidence="12" id="KW-1185">Reference proteome</keyword>
<keyword evidence="5 9" id="KW-1133">Transmembrane helix</keyword>
<evidence type="ECO:0000259" key="10">
    <source>
        <dbReference type="PROSITE" id="PS50192"/>
    </source>
</evidence>
<sequence length="115" mass="12592">MGINNKEKAMDYENRAMTDQLSSKVSRLKSLAFDIDMDTREHNRLLDSMGGDFDSTETFLGGSAGRLSKMLSGGRGNRRVLCYTAAGLVAVFVLFYYVLSRISWGGSVPSAEAPL</sequence>
<evidence type="ECO:0000256" key="3">
    <source>
        <dbReference type="ARBA" id="ARBA00022692"/>
    </source>
</evidence>
<evidence type="ECO:0000256" key="1">
    <source>
        <dbReference type="ARBA" id="ARBA00004394"/>
    </source>
</evidence>
<keyword evidence="3 9" id="KW-0812">Transmembrane</keyword>
<dbReference type="PANTHER" id="PTHR12791">
    <property type="entry name" value="GOLGI SNARE BET1-RELATED"/>
    <property type="match status" value="1"/>
</dbReference>
<keyword evidence="7 9" id="KW-0472">Membrane</keyword>
<dbReference type="CDD" id="cd15853">
    <property type="entry name" value="SNARE_Bet1"/>
    <property type="match status" value="1"/>
</dbReference>
<evidence type="ECO:0000256" key="5">
    <source>
        <dbReference type="ARBA" id="ARBA00022989"/>
    </source>
</evidence>
<name>A0A6A4WSD6_AMPAM</name>
<organism evidence="11 12">
    <name type="scientific">Amphibalanus amphitrite</name>
    <name type="common">Striped barnacle</name>
    <name type="synonym">Balanus amphitrite</name>
    <dbReference type="NCBI Taxonomy" id="1232801"/>
    <lineage>
        <taxon>Eukaryota</taxon>
        <taxon>Metazoa</taxon>
        <taxon>Ecdysozoa</taxon>
        <taxon>Arthropoda</taxon>
        <taxon>Crustacea</taxon>
        <taxon>Multicrustacea</taxon>
        <taxon>Cirripedia</taxon>
        <taxon>Thoracica</taxon>
        <taxon>Thoracicalcarea</taxon>
        <taxon>Balanomorpha</taxon>
        <taxon>Balanoidea</taxon>
        <taxon>Balanidae</taxon>
        <taxon>Amphibalaninae</taxon>
        <taxon>Amphibalanus</taxon>
    </lineage>
</organism>
<dbReference type="Gene3D" id="1.20.5.110">
    <property type="match status" value="1"/>
</dbReference>
<dbReference type="SUPFAM" id="SSF58038">
    <property type="entry name" value="SNARE fusion complex"/>
    <property type="match status" value="1"/>
</dbReference>
<evidence type="ECO:0000256" key="6">
    <source>
        <dbReference type="ARBA" id="ARBA00023034"/>
    </source>
</evidence>
<dbReference type="AlphaFoldDB" id="A0A6A4WSD6"/>
<dbReference type="InterPro" id="IPR000727">
    <property type="entry name" value="T_SNARE_dom"/>
</dbReference>
<evidence type="ECO:0000256" key="2">
    <source>
        <dbReference type="ARBA" id="ARBA00022448"/>
    </source>
</evidence>
<protein>
    <submittedName>
        <fullName evidence="11">BET1-like protein</fullName>
    </submittedName>
</protein>
<keyword evidence="2" id="KW-0813">Transport</keyword>
<dbReference type="GO" id="GO:0015031">
    <property type="term" value="P:protein transport"/>
    <property type="evidence" value="ECO:0007669"/>
    <property type="project" value="UniProtKB-KW"/>
</dbReference>
<keyword evidence="6" id="KW-0333">Golgi apparatus</keyword>
<dbReference type="InterPro" id="IPR039899">
    <property type="entry name" value="BET1_SNARE"/>
</dbReference>
<dbReference type="EMBL" id="VIIS01000312">
    <property type="protein sequence ID" value="KAF0310406.1"/>
    <property type="molecule type" value="Genomic_DNA"/>
</dbReference>
<evidence type="ECO:0000256" key="8">
    <source>
        <dbReference type="ARBA" id="ARBA00046280"/>
    </source>
</evidence>
<evidence type="ECO:0000313" key="12">
    <source>
        <dbReference type="Proteomes" id="UP000440578"/>
    </source>
</evidence>
<comment type="caution">
    <text evidence="11">The sequence shown here is derived from an EMBL/GenBank/DDBJ whole genome shotgun (WGS) entry which is preliminary data.</text>
</comment>
<evidence type="ECO:0000256" key="7">
    <source>
        <dbReference type="ARBA" id="ARBA00023136"/>
    </source>
</evidence>
<dbReference type="PROSITE" id="PS50192">
    <property type="entry name" value="T_SNARE"/>
    <property type="match status" value="1"/>
</dbReference>
<dbReference type="OrthoDB" id="261831at2759"/>
<proteinExistence type="predicted"/>
<comment type="subcellular location">
    <subcellularLocation>
        <location evidence="8">Endomembrane system</location>
        <topology evidence="8">Single-pass type IV membrane protein</topology>
    </subcellularLocation>
    <subcellularLocation>
        <location evidence="1">Golgi apparatus membrane</location>
    </subcellularLocation>
</comment>
<feature type="transmembrane region" description="Helical" evidence="9">
    <location>
        <begin position="80"/>
        <end position="99"/>
    </location>
</feature>
<evidence type="ECO:0000256" key="4">
    <source>
        <dbReference type="ARBA" id="ARBA00022927"/>
    </source>
</evidence>
<reference evidence="11 12" key="1">
    <citation type="submission" date="2019-07" db="EMBL/GenBank/DDBJ databases">
        <title>Draft genome assembly of a fouling barnacle, Amphibalanus amphitrite (Darwin, 1854): The first reference genome for Thecostraca.</title>
        <authorList>
            <person name="Kim W."/>
        </authorList>
    </citation>
    <scope>NUCLEOTIDE SEQUENCE [LARGE SCALE GENOMIC DNA]</scope>
    <source>
        <strain evidence="11">SNU_AA5</strain>
        <tissue evidence="11">Soma without cirri and trophi</tissue>
    </source>
</reference>
<accession>A0A6A4WSD6</accession>
<feature type="domain" description="T-SNARE coiled-coil homology" evidence="10">
    <location>
        <begin position="8"/>
        <end position="70"/>
    </location>
</feature>
<dbReference type="GO" id="GO:0000139">
    <property type="term" value="C:Golgi membrane"/>
    <property type="evidence" value="ECO:0007669"/>
    <property type="project" value="UniProtKB-SubCell"/>
</dbReference>
<evidence type="ECO:0000313" key="11">
    <source>
        <dbReference type="EMBL" id="KAF0310406.1"/>
    </source>
</evidence>
<dbReference type="Proteomes" id="UP000440578">
    <property type="component" value="Unassembled WGS sequence"/>
</dbReference>
<keyword evidence="4" id="KW-0653">Protein transport</keyword>
<gene>
    <name evidence="11" type="primary">bet1l</name>
    <name evidence="11" type="ORF">FJT64_018598</name>
</gene>